<proteinExistence type="predicted"/>
<dbReference type="EMBL" id="JH930468">
    <property type="protein sequence ID" value="EKM61606.1"/>
    <property type="molecule type" value="Genomic_DNA"/>
</dbReference>
<evidence type="ECO:0000256" key="1">
    <source>
        <dbReference type="SAM" id="MobiDB-lite"/>
    </source>
</evidence>
<dbReference type="InParanoid" id="K5VF03"/>
<dbReference type="RefSeq" id="XP_007391013.1">
    <property type="nucleotide sequence ID" value="XM_007390951.1"/>
</dbReference>
<dbReference type="AlphaFoldDB" id="K5VF03"/>
<feature type="compositionally biased region" description="Low complexity" evidence="1">
    <location>
        <begin position="219"/>
        <end position="233"/>
    </location>
</feature>
<feature type="compositionally biased region" description="Polar residues" evidence="1">
    <location>
        <begin position="32"/>
        <end position="45"/>
    </location>
</feature>
<evidence type="ECO:0000313" key="3">
    <source>
        <dbReference type="Proteomes" id="UP000008370"/>
    </source>
</evidence>
<sequence>MPTSTSPTPAPRIRAKVSSSASVVGRKPVASPSAQNLSAPTASTISTTRAPPARAPSPFKPTQVRAAPSSTSETHAKAKPTLTVRSNVTAATSAPSPSLPELRQRALTDTPARSRRGSFSSRVSTSTSSVGARSVCSPPALAPTASNEENHSGSSSVVSGSGGGTIKVRSKVTRVAEHGVQPGSSVPTSPSFPPHSRPTRVPSGSNLTISPPLDPTKPSRSSGLSPSSTSGHGRLATTNERAPPKVNPFRPFVPFDDSKVTYSRPGSPGRVDPAQIPLPPTSPSMSAVSFSSRSSISIESRGSNSSGGTAHHRVNGHAFANGIRHARSRSSVDGLGIQYSPVLKPSQEPHQDSPSPVSRLESDENEDGSEDGVDREFEKDEDKKLRKEAISNRKIADLEITNKSLLVINTQLESAKNKQAKEIQELRHKLRESLLSLPPSVYHAAKSSLDVEEPPDDDDAEDGEEGEDLQTTNTKADEIYSHCRSMLDDMLAIGRKALETKPEDFIEPSVHVTKVLSEEEARTWRGEHSTTIDGDAADDTVTDAATDDDPSRPLSPSHVSVSDELTSEEEVEASLITDESALNGSPLPPITVTPSSSP</sequence>
<organism evidence="2 3">
    <name type="scientific">Phanerochaete carnosa (strain HHB-10118-sp)</name>
    <name type="common">White-rot fungus</name>
    <name type="synonym">Peniophora carnosa</name>
    <dbReference type="NCBI Taxonomy" id="650164"/>
    <lineage>
        <taxon>Eukaryota</taxon>
        <taxon>Fungi</taxon>
        <taxon>Dikarya</taxon>
        <taxon>Basidiomycota</taxon>
        <taxon>Agaricomycotina</taxon>
        <taxon>Agaricomycetes</taxon>
        <taxon>Polyporales</taxon>
        <taxon>Phanerochaetaceae</taxon>
        <taxon>Phanerochaete</taxon>
    </lineage>
</organism>
<protein>
    <submittedName>
        <fullName evidence="2">Uncharacterized protein</fullName>
    </submittedName>
</protein>
<feature type="compositionally biased region" description="Acidic residues" evidence="1">
    <location>
        <begin position="535"/>
        <end position="548"/>
    </location>
</feature>
<dbReference type="KEGG" id="pco:PHACADRAFT_180701"/>
<dbReference type="GeneID" id="18909975"/>
<feature type="compositionally biased region" description="Polar residues" evidence="1">
    <location>
        <begin position="83"/>
        <end position="96"/>
    </location>
</feature>
<dbReference type="PANTHER" id="PTHR38701">
    <property type="entry name" value="CHROMOSOME 8, WHOLE GENOME SHOTGUN SEQUENCE"/>
    <property type="match status" value="1"/>
</dbReference>
<feature type="compositionally biased region" description="Acidic residues" evidence="1">
    <location>
        <begin position="450"/>
        <end position="468"/>
    </location>
</feature>
<dbReference type="Proteomes" id="UP000008370">
    <property type="component" value="Unassembled WGS sequence"/>
</dbReference>
<feature type="compositionally biased region" description="Pro residues" evidence="1">
    <location>
        <begin position="586"/>
        <end position="598"/>
    </location>
</feature>
<dbReference type="PANTHER" id="PTHR38701:SF1">
    <property type="entry name" value="UP-REGULATED DURING SEPTATION PROTEIN 1 DOMAIN-CONTAINING PROTEIN"/>
    <property type="match status" value="1"/>
</dbReference>
<accession>K5VF03</accession>
<feature type="compositionally biased region" description="Basic and acidic residues" evidence="1">
    <location>
        <begin position="517"/>
        <end position="530"/>
    </location>
</feature>
<name>K5VF03_PHACS</name>
<dbReference type="HOGENOM" id="CLU_031557_0_0_1"/>
<feature type="compositionally biased region" description="Basic and acidic residues" evidence="1">
    <location>
        <begin position="372"/>
        <end position="393"/>
    </location>
</feature>
<feature type="compositionally biased region" description="Low complexity" evidence="1">
    <location>
        <begin position="283"/>
        <end position="306"/>
    </location>
</feature>
<feature type="compositionally biased region" description="Low complexity" evidence="1">
    <location>
        <begin position="117"/>
        <end position="134"/>
    </location>
</feature>
<dbReference type="OrthoDB" id="2555519at2759"/>
<gene>
    <name evidence="2" type="ORF">PHACADRAFT_180701</name>
</gene>
<evidence type="ECO:0000313" key="2">
    <source>
        <dbReference type="EMBL" id="EKM61606.1"/>
    </source>
</evidence>
<feature type="region of interest" description="Disordered" evidence="1">
    <location>
        <begin position="1"/>
        <end position="393"/>
    </location>
</feature>
<feature type="region of interest" description="Disordered" evidence="1">
    <location>
        <begin position="517"/>
        <end position="598"/>
    </location>
</feature>
<keyword evidence="3" id="KW-1185">Reference proteome</keyword>
<feature type="region of interest" description="Disordered" evidence="1">
    <location>
        <begin position="444"/>
        <end position="477"/>
    </location>
</feature>
<reference evidence="2 3" key="1">
    <citation type="journal article" date="2012" name="BMC Genomics">
        <title>Comparative genomics of the white-rot fungi, Phanerochaete carnosa and P. chrysosporium, to elucidate the genetic basis of the distinct wood types they colonize.</title>
        <authorList>
            <person name="Suzuki H."/>
            <person name="MacDonald J."/>
            <person name="Syed K."/>
            <person name="Salamov A."/>
            <person name="Hori C."/>
            <person name="Aerts A."/>
            <person name="Henrissat B."/>
            <person name="Wiebenga A."/>
            <person name="vanKuyk P.A."/>
            <person name="Barry K."/>
            <person name="Lindquist E."/>
            <person name="LaButti K."/>
            <person name="Lapidus A."/>
            <person name="Lucas S."/>
            <person name="Coutinho P."/>
            <person name="Gong Y."/>
            <person name="Samejima M."/>
            <person name="Mahadevan R."/>
            <person name="Abou-Zaid M."/>
            <person name="de Vries R.P."/>
            <person name="Igarashi K."/>
            <person name="Yadav J.S."/>
            <person name="Grigoriev I.V."/>
            <person name="Master E.R."/>
        </authorList>
    </citation>
    <scope>NUCLEOTIDE SEQUENCE [LARGE SCALE GENOMIC DNA]</scope>
    <source>
        <strain evidence="2 3">HHB-10118-sp</strain>
    </source>
</reference>